<gene>
    <name evidence="1" type="ORF">ALO_03351</name>
</gene>
<dbReference type="PANTHER" id="PTHR37804:SF1">
    <property type="entry name" value="CDAA REGULATORY PROTEIN CDAR"/>
    <property type="match status" value="1"/>
</dbReference>
<proteinExistence type="predicted"/>
<sequence length="312" mass="34153">MMEKIGRNNIFIKILAFILATILWLYVMNEQNPPLETSLTVPLETRNLAANLLVVDSPDAIKVKVRGPRSLIAGLLPRDIKPYVDVKDLAEGKHSLNVAVHLPLSLELVEVNPEKVTLNLDLSAQKQMAVSLRLTGTTGPDIVVGKTGIDPTQVVVSGAKTFVDAVDRVVATVDMTGKTKEFTAEVPVVFYARDGRQIERLTAKPDRVKVSTVLKQVTDKKVVEVKTMIYGELPAGVTLTRISGEPNQVELQGNPDVLAKIESIYTEPINIGGITQSIKKEVRLQLTREQDKEVIVVPEKITVSIEVGPSAR</sequence>
<dbReference type="Gene3D" id="2.170.120.40">
    <property type="entry name" value="YbbR-like domain"/>
    <property type="match status" value="2"/>
</dbReference>
<dbReference type="EMBL" id="AFGF01000019">
    <property type="protein sequence ID" value="EGO65300.1"/>
    <property type="molecule type" value="Genomic_DNA"/>
</dbReference>
<dbReference type="InterPro" id="IPR053154">
    <property type="entry name" value="c-di-AMP_regulator"/>
</dbReference>
<comment type="caution">
    <text evidence="1">The sequence shown here is derived from an EMBL/GenBank/DDBJ whole genome shotgun (WGS) entry which is preliminary data.</text>
</comment>
<dbReference type="STRING" id="1009370.ALO_03351"/>
<dbReference type="CDD" id="cd20206">
    <property type="entry name" value="YbbR"/>
    <property type="match status" value="1"/>
</dbReference>
<dbReference type="Gene3D" id="2.170.120.30">
    <property type="match status" value="1"/>
</dbReference>
<accession>F7NF45</accession>
<keyword evidence="2" id="KW-1185">Reference proteome</keyword>
<dbReference type="Pfam" id="PF07949">
    <property type="entry name" value="YbbR"/>
    <property type="match status" value="3"/>
</dbReference>
<evidence type="ECO:0000313" key="2">
    <source>
        <dbReference type="Proteomes" id="UP000003240"/>
    </source>
</evidence>
<organism evidence="1 2">
    <name type="scientific">Acetonema longum DSM 6540</name>
    <dbReference type="NCBI Taxonomy" id="1009370"/>
    <lineage>
        <taxon>Bacteria</taxon>
        <taxon>Bacillati</taxon>
        <taxon>Bacillota</taxon>
        <taxon>Negativicutes</taxon>
        <taxon>Acetonemataceae</taxon>
        <taxon>Acetonema</taxon>
    </lineage>
</organism>
<protein>
    <submittedName>
        <fullName evidence="1">YbbR family protein</fullName>
    </submittedName>
</protein>
<dbReference type="AlphaFoldDB" id="F7NF45"/>
<dbReference type="Proteomes" id="UP000003240">
    <property type="component" value="Unassembled WGS sequence"/>
</dbReference>
<dbReference type="PANTHER" id="PTHR37804">
    <property type="entry name" value="CDAA REGULATORY PROTEIN CDAR"/>
    <property type="match status" value="1"/>
</dbReference>
<evidence type="ECO:0000313" key="1">
    <source>
        <dbReference type="EMBL" id="EGO65300.1"/>
    </source>
</evidence>
<dbReference type="InterPro" id="IPR012505">
    <property type="entry name" value="YbbR"/>
</dbReference>
<dbReference type="OrthoDB" id="9814149at2"/>
<reference evidence="1 2" key="1">
    <citation type="journal article" date="2011" name="EMBO J.">
        <title>Structural diversity of bacterial flagellar motors.</title>
        <authorList>
            <person name="Chen S."/>
            <person name="Beeby M."/>
            <person name="Murphy G.E."/>
            <person name="Leadbetter J.R."/>
            <person name="Hendrixson D.R."/>
            <person name="Briegel A."/>
            <person name="Li Z."/>
            <person name="Shi J."/>
            <person name="Tocheva E.I."/>
            <person name="Muller A."/>
            <person name="Dobro M.J."/>
            <person name="Jensen G.J."/>
        </authorList>
    </citation>
    <scope>NUCLEOTIDE SEQUENCE [LARGE SCALE GENOMIC DNA]</scope>
    <source>
        <strain evidence="1 2">DSM 6540</strain>
    </source>
</reference>
<dbReference type="eggNOG" id="COG4856">
    <property type="taxonomic scope" value="Bacteria"/>
</dbReference>
<name>F7NF45_9FIRM</name>
<dbReference type="RefSeq" id="WP_004092815.1">
    <property type="nucleotide sequence ID" value="NZ_AFGF01000019.1"/>
</dbReference>